<reference evidence="2 3" key="1">
    <citation type="journal article" date="2015" name="Genome Biol. Evol.">
        <title>Comparative Genomics of a Bacterivorous Green Alga Reveals Evolutionary Causalities and Consequences of Phago-Mixotrophic Mode of Nutrition.</title>
        <authorList>
            <person name="Burns J.A."/>
            <person name="Paasch A."/>
            <person name="Narechania A."/>
            <person name="Kim E."/>
        </authorList>
    </citation>
    <scope>NUCLEOTIDE SEQUENCE [LARGE SCALE GENOMIC DNA]</scope>
    <source>
        <strain evidence="2 3">PLY_AMNH</strain>
    </source>
</reference>
<sequence length="328" mass="36934">MSAASAQDVEAPYFYDGSAYRENSTGRTLARSAVFFSFDTVHHVLQFVLARQRCRATNVPGVRRPRPPGALRLRGLKRVFEGDEGDRGDRGDDGDDGGDEADEIHNNGWYRLRANDNNANPVEFGNDDYDDSLQDDNVPVARRVYDLNETLLIAELIRAVRNPTDPISDNATWNRLVDHARNNLRELATGRVEDMTEDSFNAWLDSLADDPDAINDVVLREQQGAAIVSHRNFNQFLQRNQEVDTEIDRASDQELDDLRTPLVEEMERLEMRPISIRQVENKEYLDEEAVQAFAVLANPGGGVLSLLLPFGGNVEKATERHVAQRSKI</sequence>
<feature type="compositionally biased region" description="Acidic residues" evidence="1">
    <location>
        <begin position="92"/>
        <end position="102"/>
    </location>
</feature>
<feature type="region of interest" description="Disordered" evidence="1">
    <location>
        <begin position="74"/>
        <end position="104"/>
    </location>
</feature>
<name>A0AAE0BGX4_9CHLO</name>
<evidence type="ECO:0000313" key="2">
    <source>
        <dbReference type="EMBL" id="KAK3236443.1"/>
    </source>
</evidence>
<gene>
    <name evidence="2" type="ORF">CYMTET_53429</name>
</gene>
<feature type="compositionally biased region" description="Basic and acidic residues" evidence="1">
    <location>
        <begin position="78"/>
        <end position="91"/>
    </location>
</feature>
<evidence type="ECO:0000256" key="1">
    <source>
        <dbReference type="SAM" id="MobiDB-lite"/>
    </source>
</evidence>
<dbReference type="Proteomes" id="UP001190700">
    <property type="component" value="Unassembled WGS sequence"/>
</dbReference>
<comment type="caution">
    <text evidence="2">The sequence shown here is derived from an EMBL/GenBank/DDBJ whole genome shotgun (WGS) entry which is preliminary data.</text>
</comment>
<dbReference type="AlphaFoldDB" id="A0AAE0BGX4"/>
<protein>
    <submittedName>
        <fullName evidence="2">Uncharacterized protein</fullName>
    </submittedName>
</protein>
<dbReference type="EMBL" id="LGRX02035036">
    <property type="protein sequence ID" value="KAK3236443.1"/>
    <property type="molecule type" value="Genomic_DNA"/>
</dbReference>
<evidence type="ECO:0000313" key="3">
    <source>
        <dbReference type="Proteomes" id="UP001190700"/>
    </source>
</evidence>
<organism evidence="2 3">
    <name type="scientific">Cymbomonas tetramitiformis</name>
    <dbReference type="NCBI Taxonomy" id="36881"/>
    <lineage>
        <taxon>Eukaryota</taxon>
        <taxon>Viridiplantae</taxon>
        <taxon>Chlorophyta</taxon>
        <taxon>Pyramimonadophyceae</taxon>
        <taxon>Pyramimonadales</taxon>
        <taxon>Pyramimonadaceae</taxon>
        <taxon>Cymbomonas</taxon>
    </lineage>
</organism>
<accession>A0AAE0BGX4</accession>
<keyword evidence="3" id="KW-1185">Reference proteome</keyword>
<proteinExistence type="predicted"/>